<dbReference type="Proteomes" id="UP000295075">
    <property type="component" value="Unassembled WGS sequence"/>
</dbReference>
<dbReference type="GO" id="GO:0016740">
    <property type="term" value="F:transferase activity"/>
    <property type="evidence" value="ECO:0007669"/>
    <property type="project" value="UniProtKB-KW"/>
</dbReference>
<dbReference type="PROSITE" id="PS51276">
    <property type="entry name" value="PEPTIDASE_C56_PFPI"/>
    <property type="match status" value="1"/>
</dbReference>
<dbReference type="InterPro" id="IPR002818">
    <property type="entry name" value="DJ-1/PfpI"/>
</dbReference>
<dbReference type="CDD" id="cd03134">
    <property type="entry name" value="GATase1_PfpI_like"/>
    <property type="match status" value="1"/>
</dbReference>
<dbReference type="PANTHER" id="PTHR42733">
    <property type="entry name" value="DJ-1 PROTEIN"/>
    <property type="match status" value="1"/>
</dbReference>
<keyword evidence="3" id="KW-0315">Glutamine amidotransferase</keyword>
<sequence length="179" mass="19344">MRRRKLMSKIAFLVAAEGIERVELTEPWKAVEKAGHEPVLVSPEAGEVQTFDHLTAADKVPVDEVVADVAVDDFAAVVLPGGVANPDALRRDQKAVAFVKDFVASGKPLAAICHAPWTLIEADVVRDRTLTSWPSLQTDLRNAGASWIDQEVVIDGNLITSRNPDDLPAFSEALLKALA</sequence>
<dbReference type="Gene3D" id="3.40.50.880">
    <property type="match status" value="1"/>
</dbReference>
<evidence type="ECO:0000256" key="1">
    <source>
        <dbReference type="ARBA" id="ARBA00008542"/>
    </source>
</evidence>
<dbReference type="AlphaFoldDB" id="A0A4R4PLY6"/>
<dbReference type="InterPro" id="IPR006286">
    <property type="entry name" value="C56_PfpI-like"/>
</dbReference>
<feature type="domain" description="DJ-1/PfpI" evidence="2">
    <location>
        <begin position="9"/>
        <end position="176"/>
    </location>
</feature>
<comment type="caution">
    <text evidence="3">The sequence shown here is derived from an EMBL/GenBank/DDBJ whole genome shotgun (WGS) entry which is preliminary data.</text>
</comment>
<dbReference type="InterPro" id="IPR029062">
    <property type="entry name" value="Class_I_gatase-like"/>
</dbReference>
<reference evidence="3 4" key="1">
    <citation type="submission" date="2019-03" db="EMBL/GenBank/DDBJ databases">
        <title>Draft genome sequences of novel Actinobacteria.</title>
        <authorList>
            <person name="Sahin N."/>
            <person name="Ay H."/>
            <person name="Saygin H."/>
        </authorList>
    </citation>
    <scope>NUCLEOTIDE SEQUENCE [LARGE SCALE GENOMIC DNA]</scope>
    <source>
        <strain evidence="3 4">JCM 30547</strain>
    </source>
</reference>
<dbReference type="Pfam" id="PF01965">
    <property type="entry name" value="DJ-1_PfpI"/>
    <property type="match status" value="1"/>
</dbReference>
<keyword evidence="4" id="KW-1185">Reference proteome</keyword>
<dbReference type="EMBL" id="SMKA01000171">
    <property type="protein sequence ID" value="TDC23160.1"/>
    <property type="molecule type" value="Genomic_DNA"/>
</dbReference>
<protein>
    <submittedName>
        <fullName evidence="3">Type 1 glutamine amidotransferase</fullName>
    </submittedName>
</protein>
<evidence type="ECO:0000313" key="3">
    <source>
        <dbReference type="EMBL" id="TDC23160.1"/>
    </source>
</evidence>
<gene>
    <name evidence="3" type="ORF">E1261_29195</name>
</gene>
<name>A0A4R4PLY6_9ACTN</name>
<organism evidence="3 4">
    <name type="scientific">Kribbella albertanoniae</name>
    <dbReference type="NCBI Taxonomy" id="1266829"/>
    <lineage>
        <taxon>Bacteria</taxon>
        <taxon>Bacillati</taxon>
        <taxon>Actinomycetota</taxon>
        <taxon>Actinomycetes</taxon>
        <taxon>Propionibacteriales</taxon>
        <taxon>Kribbellaceae</taxon>
        <taxon>Kribbella</taxon>
    </lineage>
</organism>
<accession>A0A4R4PLY6</accession>
<dbReference type="NCBIfam" id="TIGR01382">
    <property type="entry name" value="PfpI"/>
    <property type="match status" value="1"/>
</dbReference>
<dbReference type="SUPFAM" id="SSF52317">
    <property type="entry name" value="Class I glutamine amidotransferase-like"/>
    <property type="match status" value="1"/>
</dbReference>
<dbReference type="OrthoDB" id="9792284at2"/>
<evidence type="ECO:0000313" key="4">
    <source>
        <dbReference type="Proteomes" id="UP000295075"/>
    </source>
</evidence>
<comment type="similarity">
    <text evidence="1">Belongs to the peptidase C56 family.</text>
</comment>
<dbReference type="PANTHER" id="PTHR42733:SF12">
    <property type="entry name" value="PROTEINASE"/>
    <property type="match status" value="1"/>
</dbReference>
<proteinExistence type="inferred from homology"/>
<keyword evidence="3" id="KW-0808">Transferase</keyword>
<evidence type="ECO:0000259" key="2">
    <source>
        <dbReference type="Pfam" id="PF01965"/>
    </source>
</evidence>